<keyword evidence="5" id="KW-1185">Reference proteome</keyword>
<reference evidence="3 5" key="1">
    <citation type="submission" date="2014-04" db="EMBL/GenBank/DDBJ databases">
        <authorList>
            <person name="Bishop-Lilly K.A."/>
            <person name="Broomall S.M."/>
            <person name="Chain P.S."/>
            <person name="Chertkov O."/>
            <person name="Coyne S.R."/>
            <person name="Daligault H.E."/>
            <person name="Davenport K.W."/>
            <person name="Erkkila T."/>
            <person name="Frey K.G."/>
            <person name="Gibbons H.S."/>
            <person name="Gu W."/>
            <person name="Jaissle J."/>
            <person name="Johnson S.L."/>
            <person name="Koroleva G.I."/>
            <person name="Ladner J.T."/>
            <person name="Lo C.-C."/>
            <person name="Minogue T.D."/>
            <person name="Munk C."/>
            <person name="Palacios G.F."/>
            <person name="Redden C.L."/>
            <person name="Rosenzweig C.N."/>
            <person name="Scholz M.B."/>
            <person name="Teshima H."/>
            <person name="Xu Y."/>
        </authorList>
    </citation>
    <scope>NUCLEOTIDE SEQUENCE [LARGE SCALE GENOMIC DNA]</scope>
    <source>
        <strain evidence="3 5">8244</strain>
    </source>
</reference>
<organism evidence="3 5">
    <name type="scientific">Paenibacillus macerans</name>
    <name type="common">Bacillus macerans</name>
    <dbReference type="NCBI Taxonomy" id="44252"/>
    <lineage>
        <taxon>Bacteria</taxon>
        <taxon>Bacillati</taxon>
        <taxon>Bacillota</taxon>
        <taxon>Bacilli</taxon>
        <taxon>Bacillales</taxon>
        <taxon>Paenibacillaceae</taxon>
        <taxon>Paenibacillus</taxon>
    </lineage>
</organism>
<dbReference type="Proteomes" id="UP000029278">
    <property type="component" value="Unassembled WGS sequence"/>
</dbReference>
<comment type="caution">
    <text evidence="3">The sequence shown here is derived from an EMBL/GenBank/DDBJ whole genome shotgun (WGS) entry which is preliminary data.</text>
</comment>
<protein>
    <recommendedName>
        <fullName evidence="2">Cell wall-active antibiotics response LiaF-like C-terminal domain-containing protein</fullName>
    </recommendedName>
</protein>
<evidence type="ECO:0000313" key="6">
    <source>
        <dbReference type="Proteomes" id="UP000442469"/>
    </source>
</evidence>
<dbReference type="RefSeq" id="WP_036619790.1">
    <property type="nucleotide sequence ID" value="NZ_JAKOBR010000128.1"/>
</dbReference>
<evidence type="ECO:0000313" key="4">
    <source>
        <dbReference type="EMBL" id="MUG26445.1"/>
    </source>
</evidence>
<dbReference type="EMBL" id="WNZZ01000044">
    <property type="protein sequence ID" value="MUG26445.1"/>
    <property type="molecule type" value="Genomic_DNA"/>
</dbReference>
<dbReference type="Pfam" id="PF09922">
    <property type="entry name" value="LiaF-like_C"/>
    <property type="match status" value="1"/>
</dbReference>
<dbReference type="InterPro" id="IPR047793">
    <property type="entry name" value="LiaF_C"/>
</dbReference>
<dbReference type="HOGENOM" id="CLU_1254929_0_0_9"/>
<feature type="transmembrane region" description="Helical" evidence="1">
    <location>
        <begin position="53"/>
        <end position="84"/>
    </location>
</feature>
<sequence length="216" mass="24599">MEKRKRFLAIGLIGLGVLLIFGKWLSFFTIAALFFLVFGIYSVRRGERVKTGYIFLAIGGGIILLDNFMLVLAILMISLGFYYAKIRKTQPQGNYVQKQNITSSVHWDRDPWSLRNTSMWHVLGELDIDLSLAIVEGQSNILMFQGIVGDVDLVVPEDYGVEIEAFVLFGQIDFGPDKETGMLNRLYWKSPNYDAREQKVKIMISYLVGDVDIRLT</sequence>
<evidence type="ECO:0000256" key="1">
    <source>
        <dbReference type="SAM" id="Phobius"/>
    </source>
</evidence>
<evidence type="ECO:0000259" key="2">
    <source>
        <dbReference type="Pfam" id="PF09922"/>
    </source>
</evidence>
<keyword evidence="1" id="KW-1133">Transmembrane helix</keyword>
<dbReference type="PATRIC" id="fig|44252.3.peg.1236"/>
<evidence type="ECO:0000313" key="5">
    <source>
        <dbReference type="Proteomes" id="UP000029278"/>
    </source>
</evidence>
<dbReference type="GeneID" id="77011533"/>
<dbReference type="Proteomes" id="UP000442469">
    <property type="component" value="Unassembled WGS sequence"/>
</dbReference>
<gene>
    <name evidence="3" type="ORF">DJ90_775</name>
    <name evidence="4" type="ORF">GNQ08_29305</name>
</gene>
<keyword evidence="1" id="KW-0812">Transmembrane</keyword>
<dbReference type="OrthoDB" id="2660937at2"/>
<feature type="transmembrane region" description="Helical" evidence="1">
    <location>
        <begin position="12"/>
        <end position="41"/>
    </location>
</feature>
<dbReference type="InterPro" id="IPR024425">
    <property type="entry name" value="LiaF-like_C"/>
</dbReference>
<dbReference type="EMBL" id="JMQA01000018">
    <property type="protein sequence ID" value="KFN10410.1"/>
    <property type="molecule type" value="Genomic_DNA"/>
</dbReference>
<name>A0A090ZJH4_PAEMA</name>
<proteinExistence type="predicted"/>
<dbReference type="STRING" id="44252.DJ90_775"/>
<reference evidence="4 6" key="2">
    <citation type="submission" date="2019-11" db="EMBL/GenBank/DDBJ databases">
        <title>Draft genome sequences of five Paenibacillus species of dairy origin.</title>
        <authorList>
            <person name="Olajide A.M."/>
            <person name="Chen S."/>
            <person name="Lapointe G."/>
        </authorList>
    </citation>
    <scope>NUCLEOTIDE SEQUENCE [LARGE SCALE GENOMIC DNA]</scope>
    <source>
        <strain evidence="4 6">3CT49</strain>
    </source>
</reference>
<accession>A0A090ZJH4</accession>
<feature type="domain" description="Cell wall-active antibiotics response LiaF-like C-terminal" evidence="2">
    <location>
        <begin position="104"/>
        <end position="213"/>
    </location>
</feature>
<dbReference type="NCBIfam" id="NF040535">
    <property type="entry name" value="LiaF_C_term"/>
    <property type="match status" value="1"/>
</dbReference>
<evidence type="ECO:0000313" key="3">
    <source>
        <dbReference type="EMBL" id="KFN10410.1"/>
    </source>
</evidence>
<keyword evidence="1" id="KW-0472">Membrane</keyword>
<dbReference type="AlphaFoldDB" id="A0A090ZJH4"/>